<dbReference type="PROSITE" id="PS00108">
    <property type="entry name" value="PROTEIN_KINASE_ST"/>
    <property type="match status" value="1"/>
</dbReference>
<keyword evidence="1" id="KW-0723">Serine/threonine-protein kinase</keyword>
<dbReference type="GO" id="GO:0004674">
    <property type="term" value="F:protein serine/threonine kinase activity"/>
    <property type="evidence" value="ECO:0007669"/>
    <property type="project" value="UniProtKB-KW"/>
</dbReference>
<evidence type="ECO:0000256" key="5">
    <source>
        <dbReference type="ARBA" id="ARBA00022840"/>
    </source>
</evidence>
<dbReference type="PROSITE" id="PS50011">
    <property type="entry name" value="PROTEIN_KINASE_DOM"/>
    <property type="match status" value="1"/>
</dbReference>
<keyword evidence="2" id="KW-0808">Transferase</keyword>
<evidence type="ECO:0000256" key="1">
    <source>
        <dbReference type="ARBA" id="ARBA00022527"/>
    </source>
</evidence>
<evidence type="ECO:0000256" key="3">
    <source>
        <dbReference type="ARBA" id="ARBA00022741"/>
    </source>
</evidence>
<reference evidence="7" key="1">
    <citation type="journal article" date="2020" name="Stud. Mycol.">
        <title>101 Dothideomycetes genomes: a test case for predicting lifestyles and emergence of pathogens.</title>
        <authorList>
            <person name="Haridas S."/>
            <person name="Albert R."/>
            <person name="Binder M."/>
            <person name="Bloem J."/>
            <person name="Labutti K."/>
            <person name="Salamov A."/>
            <person name="Andreopoulos B."/>
            <person name="Baker S."/>
            <person name="Barry K."/>
            <person name="Bills G."/>
            <person name="Bluhm B."/>
            <person name="Cannon C."/>
            <person name="Castanera R."/>
            <person name="Culley D."/>
            <person name="Daum C."/>
            <person name="Ezra D."/>
            <person name="Gonzalez J."/>
            <person name="Henrissat B."/>
            <person name="Kuo A."/>
            <person name="Liang C."/>
            <person name="Lipzen A."/>
            <person name="Lutzoni F."/>
            <person name="Magnuson J."/>
            <person name="Mondo S."/>
            <person name="Nolan M."/>
            <person name="Ohm R."/>
            <person name="Pangilinan J."/>
            <person name="Park H.-J."/>
            <person name="Ramirez L."/>
            <person name="Alfaro M."/>
            <person name="Sun H."/>
            <person name="Tritt A."/>
            <person name="Yoshinaga Y."/>
            <person name="Zwiers L.-H."/>
            <person name="Turgeon B."/>
            <person name="Goodwin S."/>
            <person name="Spatafora J."/>
            <person name="Crous P."/>
            <person name="Grigoriev I."/>
        </authorList>
    </citation>
    <scope>NUCLEOTIDE SEQUENCE</scope>
    <source>
        <strain evidence="7">CBS 122368</strain>
    </source>
</reference>
<evidence type="ECO:0000313" key="8">
    <source>
        <dbReference type="Proteomes" id="UP000800094"/>
    </source>
</evidence>
<evidence type="ECO:0000256" key="2">
    <source>
        <dbReference type="ARBA" id="ARBA00022679"/>
    </source>
</evidence>
<dbReference type="InterPro" id="IPR050494">
    <property type="entry name" value="Ser_Thr_dual-spec_kinase"/>
</dbReference>
<dbReference type="InterPro" id="IPR011009">
    <property type="entry name" value="Kinase-like_dom_sf"/>
</dbReference>
<name>A0A6A6HQM3_9PLEO</name>
<keyword evidence="4 7" id="KW-0418">Kinase</keyword>
<dbReference type="GeneID" id="54577842"/>
<protein>
    <submittedName>
        <fullName evidence="7">Kinase-like protein</fullName>
    </submittedName>
</protein>
<dbReference type="Pfam" id="PF00069">
    <property type="entry name" value="Pkinase"/>
    <property type="match status" value="1"/>
</dbReference>
<dbReference type="RefSeq" id="XP_033675420.1">
    <property type="nucleotide sequence ID" value="XM_033824512.1"/>
</dbReference>
<proteinExistence type="predicted"/>
<gene>
    <name evidence="7" type="ORF">BU26DRAFT_442601</name>
</gene>
<dbReference type="SMART" id="SM00220">
    <property type="entry name" value="S_TKc"/>
    <property type="match status" value="1"/>
</dbReference>
<feature type="non-terminal residue" evidence="7">
    <location>
        <position position="1"/>
    </location>
</feature>
<dbReference type="SUPFAM" id="SSF56112">
    <property type="entry name" value="Protein kinase-like (PK-like)"/>
    <property type="match status" value="1"/>
</dbReference>
<evidence type="ECO:0000259" key="6">
    <source>
        <dbReference type="PROSITE" id="PS50011"/>
    </source>
</evidence>
<sequence>LIKTATPGNENTRKSLEREYNAYQRPAIASSPCIRALCDIVGHPRDLTGEESACLVLEWLDYTLATLRPESVRNNHTLLKAFIRASLSALDTFKREGLAYVDVKSANVLLSNIDTDSPIIKIADLGLACPEGSLKFAQPYATRAPEVYRGFACTHHADVWALAVTVVELFNSDLFGFSDIDCNVPVEGWCIAKLVLLFGGDLGPLADNDAIKKDFKLGRLLAEWVDKGEQVVKVSSFEEEMQSIDMPQALKGFVKYLLVVDPDKRPSAAQALASKELRSFEAESLEA</sequence>
<organism evidence="7 8">
    <name type="scientific">Trematosphaeria pertusa</name>
    <dbReference type="NCBI Taxonomy" id="390896"/>
    <lineage>
        <taxon>Eukaryota</taxon>
        <taxon>Fungi</taxon>
        <taxon>Dikarya</taxon>
        <taxon>Ascomycota</taxon>
        <taxon>Pezizomycotina</taxon>
        <taxon>Dothideomycetes</taxon>
        <taxon>Pleosporomycetidae</taxon>
        <taxon>Pleosporales</taxon>
        <taxon>Massarineae</taxon>
        <taxon>Trematosphaeriaceae</taxon>
        <taxon>Trematosphaeria</taxon>
    </lineage>
</organism>
<accession>A0A6A6HQM3</accession>
<dbReference type="InterPro" id="IPR008271">
    <property type="entry name" value="Ser/Thr_kinase_AS"/>
</dbReference>
<dbReference type="EMBL" id="ML987218">
    <property type="protein sequence ID" value="KAF2240416.1"/>
    <property type="molecule type" value="Genomic_DNA"/>
</dbReference>
<keyword evidence="5" id="KW-0067">ATP-binding</keyword>
<keyword evidence="8" id="KW-1185">Reference proteome</keyword>
<dbReference type="Proteomes" id="UP000800094">
    <property type="component" value="Unassembled WGS sequence"/>
</dbReference>
<evidence type="ECO:0000256" key="4">
    <source>
        <dbReference type="ARBA" id="ARBA00022777"/>
    </source>
</evidence>
<dbReference type="PANTHER" id="PTHR24058">
    <property type="entry name" value="DUAL SPECIFICITY PROTEIN KINASE"/>
    <property type="match status" value="1"/>
</dbReference>
<dbReference type="OrthoDB" id="5979581at2759"/>
<dbReference type="AlphaFoldDB" id="A0A6A6HQM3"/>
<feature type="domain" description="Protein kinase" evidence="6">
    <location>
        <begin position="1"/>
        <end position="277"/>
    </location>
</feature>
<dbReference type="Gene3D" id="1.10.510.10">
    <property type="entry name" value="Transferase(Phosphotransferase) domain 1"/>
    <property type="match status" value="1"/>
</dbReference>
<dbReference type="InterPro" id="IPR000719">
    <property type="entry name" value="Prot_kinase_dom"/>
</dbReference>
<keyword evidence="3" id="KW-0547">Nucleotide-binding</keyword>
<evidence type="ECO:0000313" key="7">
    <source>
        <dbReference type="EMBL" id="KAF2240416.1"/>
    </source>
</evidence>
<dbReference type="GO" id="GO:0005524">
    <property type="term" value="F:ATP binding"/>
    <property type="evidence" value="ECO:0007669"/>
    <property type="project" value="UniProtKB-KW"/>
</dbReference>